<gene>
    <name evidence="2" type="ORF">C8P68_101730</name>
</gene>
<dbReference type="PANTHER" id="PTHR43736:SF4">
    <property type="entry name" value="SLR1690 PROTEIN"/>
    <property type="match status" value="1"/>
</dbReference>
<dbReference type="AlphaFoldDB" id="A0A2T5JGL4"/>
<dbReference type="InterPro" id="IPR054105">
    <property type="entry name" value="WHD_NrtR"/>
</dbReference>
<evidence type="ECO:0000313" key="2">
    <source>
        <dbReference type="EMBL" id="PTR01496.1"/>
    </source>
</evidence>
<name>A0A2T5JGL4_9SPHI</name>
<dbReference type="InterPro" id="IPR015797">
    <property type="entry name" value="NUDIX_hydrolase-like_dom_sf"/>
</dbReference>
<dbReference type="OrthoDB" id="9786141at2"/>
<dbReference type="Proteomes" id="UP000244168">
    <property type="component" value="Unassembled WGS sequence"/>
</dbReference>
<accession>A0A2T5JGL4</accession>
<dbReference type="InterPro" id="IPR036388">
    <property type="entry name" value="WH-like_DNA-bd_sf"/>
</dbReference>
<dbReference type="CDD" id="cd18873">
    <property type="entry name" value="NUDIX_NadM_like"/>
    <property type="match status" value="1"/>
</dbReference>
<dbReference type="SUPFAM" id="SSF55811">
    <property type="entry name" value="Nudix"/>
    <property type="match status" value="1"/>
</dbReference>
<dbReference type="Gene3D" id="1.10.10.10">
    <property type="entry name" value="Winged helix-like DNA-binding domain superfamily/Winged helix DNA-binding domain"/>
    <property type="match status" value="1"/>
</dbReference>
<dbReference type="RefSeq" id="WP_107826876.1">
    <property type="nucleotide sequence ID" value="NZ_CP160205.1"/>
</dbReference>
<dbReference type="InterPro" id="IPR036390">
    <property type="entry name" value="WH_DNA-bd_sf"/>
</dbReference>
<evidence type="ECO:0000259" key="1">
    <source>
        <dbReference type="PROSITE" id="PS51462"/>
    </source>
</evidence>
<sequence>MSHLDLFERASELAYRSCLPHVSIDCAVFGFHESSLKVLLLKMKGFDKWGLPGGYVKKDENLDAAAYRILKARTGASNIYLEQFRVFGQTGRSEHELAHWPEHLWQKQRFISTGYYALVDYTTIIPVVDRISEQCEWKDIDDLPDLMMDHQDILHSALTALRRNIHYSPIGLNLLPKAFTMPQLQKLYELILGKKLHRGNFQRKMHGFDILVKEDIVPVKTSHRPPIYYSFDIEKYNNALKYGLRQEW</sequence>
<dbReference type="Pfam" id="PF21906">
    <property type="entry name" value="WHD_NrtR"/>
    <property type="match status" value="1"/>
</dbReference>
<feature type="domain" description="Nudix hydrolase" evidence="1">
    <location>
        <begin position="19"/>
        <end position="161"/>
    </location>
</feature>
<evidence type="ECO:0000313" key="3">
    <source>
        <dbReference type="Proteomes" id="UP000244168"/>
    </source>
</evidence>
<dbReference type="Pfam" id="PF00293">
    <property type="entry name" value="NUDIX"/>
    <property type="match status" value="1"/>
</dbReference>
<dbReference type="EMBL" id="QAOQ01000001">
    <property type="protein sequence ID" value="PTR01496.1"/>
    <property type="molecule type" value="Genomic_DNA"/>
</dbReference>
<dbReference type="PROSITE" id="PS51462">
    <property type="entry name" value="NUDIX"/>
    <property type="match status" value="1"/>
</dbReference>
<dbReference type="PANTHER" id="PTHR43736">
    <property type="entry name" value="ADP-RIBOSE PYROPHOSPHATASE"/>
    <property type="match status" value="1"/>
</dbReference>
<dbReference type="SUPFAM" id="SSF46785">
    <property type="entry name" value="Winged helix' DNA-binding domain"/>
    <property type="match status" value="1"/>
</dbReference>
<reference evidence="2 3" key="1">
    <citation type="submission" date="2018-04" db="EMBL/GenBank/DDBJ databases">
        <title>Genomic Encyclopedia of Archaeal and Bacterial Type Strains, Phase II (KMG-II): from individual species to whole genera.</title>
        <authorList>
            <person name="Goeker M."/>
        </authorList>
    </citation>
    <scope>NUCLEOTIDE SEQUENCE [LARGE SCALE GENOMIC DNA]</scope>
    <source>
        <strain evidence="2 3">DSM 26809</strain>
    </source>
</reference>
<comment type="caution">
    <text evidence="2">The sequence shown here is derived from an EMBL/GenBank/DDBJ whole genome shotgun (WGS) entry which is preliminary data.</text>
</comment>
<organism evidence="2 3">
    <name type="scientific">Mucilaginibacter yixingensis</name>
    <dbReference type="NCBI Taxonomy" id="1295612"/>
    <lineage>
        <taxon>Bacteria</taxon>
        <taxon>Pseudomonadati</taxon>
        <taxon>Bacteroidota</taxon>
        <taxon>Sphingobacteriia</taxon>
        <taxon>Sphingobacteriales</taxon>
        <taxon>Sphingobacteriaceae</taxon>
        <taxon>Mucilaginibacter</taxon>
    </lineage>
</organism>
<dbReference type="InterPro" id="IPR000086">
    <property type="entry name" value="NUDIX_hydrolase_dom"/>
</dbReference>
<proteinExistence type="predicted"/>
<keyword evidence="3" id="KW-1185">Reference proteome</keyword>
<dbReference type="Gene3D" id="3.90.79.10">
    <property type="entry name" value="Nucleoside Triphosphate Pyrophosphohydrolase"/>
    <property type="match status" value="1"/>
</dbReference>
<protein>
    <submittedName>
        <fullName evidence="2">NUDIX domain-containing protein</fullName>
    </submittedName>
</protein>